<evidence type="ECO:0008006" key="4">
    <source>
        <dbReference type="Google" id="ProtNLM"/>
    </source>
</evidence>
<accession>A0A2N3PSY0</accession>
<evidence type="ECO:0000256" key="1">
    <source>
        <dbReference type="SAM" id="SignalP"/>
    </source>
</evidence>
<feature type="chain" id="PRO_5014962916" description="Ammonia channel protein" evidence="1">
    <location>
        <begin position="28"/>
        <end position="62"/>
    </location>
</feature>
<name>A0A2N3PSY0_9PROT</name>
<feature type="non-terminal residue" evidence="2">
    <location>
        <position position="62"/>
    </location>
</feature>
<keyword evidence="1" id="KW-0732">Signal</keyword>
<dbReference type="AlphaFoldDB" id="A0A2N3PSY0"/>
<evidence type="ECO:0000313" key="2">
    <source>
        <dbReference type="EMBL" id="PKU23511.1"/>
    </source>
</evidence>
<reference evidence="3" key="1">
    <citation type="submission" date="2017-12" db="EMBL/GenBank/DDBJ databases">
        <title>Draft genome sequence of Telmatospirillum siberiense 26-4b1T, an acidotolerant peatland alphaproteobacterium potentially involved in sulfur cycling.</title>
        <authorList>
            <person name="Hausmann B."/>
            <person name="Pjevac P."/>
            <person name="Schreck K."/>
            <person name="Herbold C.W."/>
            <person name="Daims H."/>
            <person name="Wagner M."/>
            <person name="Pester M."/>
            <person name="Loy A."/>
        </authorList>
    </citation>
    <scope>NUCLEOTIDE SEQUENCE [LARGE SCALE GENOMIC DNA]</scope>
    <source>
        <strain evidence="3">26-4b1</strain>
    </source>
</reference>
<keyword evidence="3" id="KW-1185">Reference proteome</keyword>
<gene>
    <name evidence="2" type="ORF">CWS72_15685</name>
</gene>
<evidence type="ECO:0000313" key="3">
    <source>
        <dbReference type="Proteomes" id="UP000233293"/>
    </source>
</evidence>
<dbReference type="Proteomes" id="UP000233293">
    <property type="component" value="Unassembled WGS sequence"/>
</dbReference>
<sequence length="62" mass="6116">MKSITRSLVFGGSLALGLTALSGLGLAQEAAPAADAAAAAPVLDKADTAWMLTSTALVLLMT</sequence>
<proteinExistence type="predicted"/>
<protein>
    <recommendedName>
        <fullName evidence="4">Ammonia channel protein</fullName>
    </recommendedName>
</protein>
<comment type="caution">
    <text evidence="2">The sequence shown here is derived from an EMBL/GenBank/DDBJ whole genome shotgun (WGS) entry which is preliminary data.</text>
</comment>
<organism evidence="2 3">
    <name type="scientific">Telmatospirillum siberiense</name>
    <dbReference type="NCBI Taxonomy" id="382514"/>
    <lineage>
        <taxon>Bacteria</taxon>
        <taxon>Pseudomonadati</taxon>
        <taxon>Pseudomonadota</taxon>
        <taxon>Alphaproteobacteria</taxon>
        <taxon>Rhodospirillales</taxon>
        <taxon>Rhodospirillaceae</taxon>
        <taxon>Telmatospirillum</taxon>
    </lineage>
</organism>
<feature type="signal peptide" evidence="1">
    <location>
        <begin position="1"/>
        <end position="27"/>
    </location>
</feature>
<dbReference type="EMBL" id="PIUM01000019">
    <property type="protein sequence ID" value="PKU23511.1"/>
    <property type="molecule type" value="Genomic_DNA"/>
</dbReference>